<evidence type="ECO:0000313" key="7">
    <source>
        <dbReference type="EMBL" id="VVG72888.1"/>
    </source>
</evidence>
<dbReference type="Pfam" id="PF01739">
    <property type="entry name" value="CheR"/>
    <property type="match status" value="1"/>
</dbReference>
<dbReference type="InterPro" id="IPR029063">
    <property type="entry name" value="SAM-dependent_MTases_sf"/>
</dbReference>
<dbReference type="InterPro" id="IPR022642">
    <property type="entry name" value="CheR_C"/>
</dbReference>
<evidence type="ECO:0000256" key="5">
    <source>
        <dbReference type="ARBA" id="ARBA00022691"/>
    </source>
</evidence>
<dbReference type="EMBL" id="CABPSX010000008">
    <property type="protein sequence ID" value="VVG72888.1"/>
    <property type="molecule type" value="Genomic_DNA"/>
</dbReference>
<comment type="catalytic activity">
    <reaction evidence="1">
        <text>L-glutamyl-[protein] + S-adenosyl-L-methionine = [protein]-L-glutamate 5-O-methyl ester + S-adenosyl-L-homocysteine</text>
        <dbReference type="Rhea" id="RHEA:24452"/>
        <dbReference type="Rhea" id="RHEA-COMP:10208"/>
        <dbReference type="Rhea" id="RHEA-COMP:10311"/>
        <dbReference type="ChEBI" id="CHEBI:29973"/>
        <dbReference type="ChEBI" id="CHEBI:57856"/>
        <dbReference type="ChEBI" id="CHEBI:59789"/>
        <dbReference type="ChEBI" id="CHEBI:82795"/>
        <dbReference type="EC" id="2.1.1.80"/>
    </reaction>
</comment>
<dbReference type="OrthoDB" id="9816309at2"/>
<dbReference type="PROSITE" id="PS50123">
    <property type="entry name" value="CHER"/>
    <property type="match status" value="1"/>
</dbReference>
<keyword evidence="3 7" id="KW-0489">Methyltransferase</keyword>
<dbReference type="GO" id="GO:0032259">
    <property type="term" value="P:methylation"/>
    <property type="evidence" value="ECO:0007669"/>
    <property type="project" value="UniProtKB-KW"/>
</dbReference>
<keyword evidence="4 7" id="KW-0808">Transferase</keyword>
<protein>
    <recommendedName>
        <fullName evidence="2">protein-glutamate O-methyltransferase</fullName>
        <ecNumber evidence="2">2.1.1.80</ecNumber>
    </recommendedName>
</protein>
<keyword evidence="5" id="KW-0949">S-adenosyl-L-methionine</keyword>
<name>A0A0G4JD21_9BURK</name>
<dbReference type="PANTHER" id="PTHR24422">
    <property type="entry name" value="CHEMOTAXIS PROTEIN METHYLTRANSFERASE"/>
    <property type="match status" value="1"/>
</dbReference>
<organism evidence="7 8">
    <name type="scientific">Pandoraea apista</name>
    <dbReference type="NCBI Taxonomy" id="93218"/>
    <lineage>
        <taxon>Bacteria</taxon>
        <taxon>Pseudomonadati</taxon>
        <taxon>Pseudomonadota</taxon>
        <taxon>Betaproteobacteria</taxon>
        <taxon>Burkholderiales</taxon>
        <taxon>Burkholderiaceae</taxon>
        <taxon>Pandoraea</taxon>
    </lineage>
</organism>
<dbReference type="InterPro" id="IPR022641">
    <property type="entry name" value="CheR_N"/>
</dbReference>
<sequence length="280" mass="31856">MEIEADADPGTQLALLRAVHRYTGISMSEKKWTMLQGRLRPRLRTLSLRCYGDYLALLENTPEEVRNFVNLVTTNETTFFRTPRVWDYFSQHYLPRWHAANPGGTFRMWSAAASSGEESYSAAMICEEFRIRHAGFQYQIHATDISSQVLAVAMAGNYGGRSIDGLKQQRPAMLAKYFRPNAGGFSVAPELRAHITFAEHNLYQRMVRREAFDLVMLRNVLIYFETTDQERVLENVRRTLAPEGVLIVGESESLSRLSTGYQFEQPLIYRNQGASNGAVA</sequence>
<dbReference type="GeneID" id="47012730"/>
<dbReference type="STRING" id="93218.XM39_06485"/>
<evidence type="ECO:0000256" key="1">
    <source>
        <dbReference type="ARBA" id="ARBA00001541"/>
    </source>
</evidence>
<dbReference type="GO" id="GO:0008983">
    <property type="term" value="F:protein-glutamate O-methyltransferase activity"/>
    <property type="evidence" value="ECO:0007669"/>
    <property type="project" value="UniProtKB-EC"/>
</dbReference>
<feature type="domain" description="CheR-type methyltransferase" evidence="6">
    <location>
        <begin position="19"/>
        <end position="264"/>
    </location>
</feature>
<dbReference type="InterPro" id="IPR000780">
    <property type="entry name" value="CheR_MeTrfase"/>
</dbReference>
<evidence type="ECO:0000256" key="2">
    <source>
        <dbReference type="ARBA" id="ARBA00012534"/>
    </source>
</evidence>
<dbReference type="SUPFAM" id="SSF47757">
    <property type="entry name" value="Chemotaxis receptor methyltransferase CheR, N-terminal domain"/>
    <property type="match status" value="1"/>
</dbReference>
<dbReference type="EC" id="2.1.1.80" evidence="2"/>
<dbReference type="PANTHER" id="PTHR24422:SF26">
    <property type="entry name" value="CHEMOTAXIS PROTEIN METHYLTRANSFERASE"/>
    <property type="match status" value="1"/>
</dbReference>
<dbReference type="RefSeq" id="WP_048628119.1">
    <property type="nucleotide sequence ID" value="NZ_CABPSX010000008.1"/>
</dbReference>
<dbReference type="InterPro" id="IPR050903">
    <property type="entry name" value="Bact_Chemotaxis_MeTrfase"/>
</dbReference>
<evidence type="ECO:0000313" key="8">
    <source>
        <dbReference type="Proteomes" id="UP000364291"/>
    </source>
</evidence>
<dbReference type="CDD" id="cd02440">
    <property type="entry name" value="AdoMet_MTases"/>
    <property type="match status" value="1"/>
</dbReference>
<reference evidence="7 8" key="1">
    <citation type="submission" date="2019-08" db="EMBL/GenBank/DDBJ databases">
        <authorList>
            <person name="Peeters C."/>
        </authorList>
    </citation>
    <scope>NUCLEOTIDE SEQUENCE [LARGE SCALE GENOMIC DNA]</scope>
    <source>
        <strain evidence="7 8">LMG 18089</strain>
    </source>
</reference>
<proteinExistence type="predicted"/>
<dbReference type="Gene3D" id="1.10.155.10">
    <property type="entry name" value="Chemotaxis receptor methyltransferase CheR, N-terminal domain"/>
    <property type="match status" value="1"/>
</dbReference>
<dbReference type="PRINTS" id="PR00996">
    <property type="entry name" value="CHERMTFRASE"/>
</dbReference>
<gene>
    <name evidence="7" type="primary">cheR2</name>
    <name evidence="7" type="ORF">PAP18089_03891</name>
</gene>
<evidence type="ECO:0000256" key="4">
    <source>
        <dbReference type="ARBA" id="ARBA00022679"/>
    </source>
</evidence>
<dbReference type="InterPro" id="IPR036804">
    <property type="entry name" value="CheR_N_sf"/>
</dbReference>
<dbReference type="Proteomes" id="UP000364291">
    <property type="component" value="Unassembled WGS sequence"/>
</dbReference>
<dbReference type="AlphaFoldDB" id="A0A0G4JD21"/>
<evidence type="ECO:0000259" key="6">
    <source>
        <dbReference type="PROSITE" id="PS50123"/>
    </source>
</evidence>
<dbReference type="Gene3D" id="3.40.50.150">
    <property type="entry name" value="Vaccinia Virus protein VP39"/>
    <property type="match status" value="1"/>
</dbReference>
<dbReference type="SMART" id="SM00138">
    <property type="entry name" value="MeTrc"/>
    <property type="match status" value="1"/>
</dbReference>
<evidence type="ECO:0000256" key="3">
    <source>
        <dbReference type="ARBA" id="ARBA00022603"/>
    </source>
</evidence>
<dbReference type="SUPFAM" id="SSF53335">
    <property type="entry name" value="S-adenosyl-L-methionine-dependent methyltransferases"/>
    <property type="match status" value="1"/>
</dbReference>
<accession>A0A0G4JD21</accession>
<dbReference type="Pfam" id="PF03705">
    <property type="entry name" value="CheR_N"/>
    <property type="match status" value="1"/>
</dbReference>